<feature type="transmembrane region" description="Helical" evidence="8">
    <location>
        <begin position="120"/>
        <end position="142"/>
    </location>
</feature>
<evidence type="ECO:0000259" key="10">
    <source>
        <dbReference type="Pfam" id="PF08019"/>
    </source>
</evidence>
<dbReference type="InterPro" id="IPR000917">
    <property type="entry name" value="Sulfatase_N"/>
</dbReference>
<comment type="caution">
    <text evidence="11">The sequence shown here is derived from an EMBL/GenBank/DDBJ whole genome shotgun (WGS) entry which is preliminary data.</text>
</comment>
<dbReference type="NCBIfam" id="NF028537">
    <property type="entry name" value="P_eth_NH2_trans"/>
    <property type="match status" value="1"/>
</dbReference>
<keyword evidence="3" id="KW-0997">Cell inner membrane</keyword>
<name>A0A4R1GIU8_9GAMM</name>
<keyword evidence="4 11" id="KW-0808">Transferase</keyword>
<sequence length="564" mass="63074">MTRFRLPTLPTLSPLTYSALLTLVLALLYNAPLWQLILDQSYPSDLKRWGFTLAFFSFIYAVLQLCMGLFCWRQIIKPLAIFLILSSSSISYFMQSYGIVIDKGMVQNLFQTDVAEAGELLSSGLILHLLLTGLLPALVFLLIPIKKVAPLRMLALQSANLFACLALIGLNAGMLYKDYSSLFRNHREVRNLAVPSNFLYYGGRYLAGAYDPEDHSFEVIGADARRVANPLQPVTSSPRSDLMVLVVGETARADHFSLNGYDRDTNPELEQRNVISFSQVESCGTATAVSLPCMFSFLGRDHFDDTRARFQSNVLDVMSSAKIDLLWRDNNSGCKGVCERIPSEEPKQFVVDADCADGECFDESMLNRLDEFLNQDSGPKLLVLHQKGSHGPAYYKRVPENFQRYTPVCESSELQTCSAADIVNAYDNTILYTDHFLASVIDYLKTKQANYNTAMLYLSDHGESLGENNLYLHGMPWLLAPDAQKHVPMVFWSSESFRNSRGIDQTCLQGMKDKALSQDYLPHSLLGLMQVSTNAYQPELDMFASCRQSESQLALQPVSADQAG</sequence>
<evidence type="ECO:0000313" key="12">
    <source>
        <dbReference type="Proteomes" id="UP000294546"/>
    </source>
</evidence>
<keyword evidence="7 8" id="KW-0472">Membrane</keyword>
<dbReference type="InterPro" id="IPR040423">
    <property type="entry name" value="PEA_transferase"/>
</dbReference>
<evidence type="ECO:0000256" key="3">
    <source>
        <dbReference type="ARBA" id="ARBA00022519"/>
    </source>
</evidence>
<feature type="domain" description="Phosphoethanolamine transferase N-terminal" evidence="10">
    <location>
        <begin position="60"/>
        <end position="207"/>
    </location>
</feature>
<evidence type="ECO:0000256" key="6">
    <source>
        <dbReference type="ARBA" id="ARBA00022989"/>
    </source>
</evidence>
<evidence type="ECO:0000313" key="11">
    <source>
        <dbReference type="EMBL" id="TCK08154.1"/>
    </source>
</evidence>
<dbReference type="GO" id="GO:0009244">
    <property type="term" value="P:lipopolysaccharide core region biosynthetic process"/>
    <property type="evidence" value="ECO:0007669"/>
    <property type="project" value="TreeGrafter"/>
</dbReference>
<dbReference type="AlphaFoldDB" id="A0A4R1GIU8"/>
<evidence type="ECO:0000256" key="4">
    <source>
        <dbReference type="ARBA" id="ARBA00022679"/>
    </source>
</evidence>
<dbReference type="Pfam" id="PF00884">
    <property type="entry name" value="Sulfatase"/>
    <property type="match status" value="1"/>
</dbReference>
<feature type="transmembrane region" description="Helical" evidence="8">
    <location>
        <begin position="154"/>
        <end position="176"/>
    </location>
</feature>
<dbReference type="InterPro" id="IPR058130">
    <property type="entry name" value="PEA_transf_C"/>
</dbReference>
<proteinExistence type="predicted"/>
<keyword evidence="5 8" id="KW-0812">Transmembrane</keyword>
<dbReference type="SUPFAM" id="SSF53649">
    <property type="entry name" value="Alkaline phosphatase-like"/>
    <property type="match status" value="1"/>
</dbReference>
<dbReference type="OrthoDB" id="9786870at2"/>
<evidence type="ECO:0000256" key="5">
    <source>
        <dbReference type="ARBA" id="ARBA00022692"/>
    </source>
</evidence>
<feature type="domain" description="Sulfatase N-terminal" evidence="9">
    <location>
        <begin position="243"/>
        <end position="531"/>
    </location>
</feature>
<dbReference type="GO" id="GO:0016776">
    <property type="term" value="F:phosphotransferase activity, phosphate group as acceptor"/>
    <property type="evidence" value="ECO:0007669"/>
    <property type="project" value="TreeGrafter"/>
</dbReference>
<feature type="transmembrane region" description="Helical" evidence="8">
    <location>
        <begin position="79"/>
        <end position="100"/>
    </location>
</feature>
<dbReference type="Proteomes" id="UP000294546">
    <property type="component" value="Unassembled WGS sequence"/>
</dbReference>
<evidence type="ECO:0000259" key="9">
    <source>
        <dbReference type="Pfam" id="PF00884"/>
    </source>
</evidence>
<feature type="transmembrane region" description="Helical" evidence="8">
    <location>
        <begin position="12"/>
        <end position="29"/>
    </location>
</feature>
<comment type="subcellular location">
    <subcellularLocation>
        <location evidence="1">Cell inner membrane</location>
        <topology evidence="1">Multi-pass membrane protein</topology>
    </subcellularLocation>
</comment>
<accession>A0A4R1GIU8</accession>
<dbReference type="PANTHER" id="PTHR30443">
    <property type="entry name" value="INNER MEMBRANE PROTEIN"/>
    <property type="match status" value="1"/>
</dbReference>
<dbReference type="Gene3D" id="3.40.720.10">
    <property type="entry name" value="Alkaline Phosphatase, subunit A"/>
    <property type="match status" value="1"/>
</dbReference>
<gene>
    <name evidence="11" type="ORF">CLV83_0227</name>
</gene>
<protein>
    <submittedName>
        <fullName evidence="11">Phosphatidylethanolamine:Kdo2-lipid A phosphoethanolamine transferase</fullName>
    </submittedName>
</protein>
<dbReference type="EMBL" id="SMFU01000007">
    <property type="protein sequence ID" value="TCK08154.1"/>
    <property type="molecule type" value="Genomic_DNA"/>
</dbReference>
<evidence type="ECO:0000256" key="7">
    <source>
        <dbReference type="ARBA" id="ARBA00023136"/>
    </source>
</evidence>
<feature type="transmembrane region" description="Helical" evidence="8">
    <location>
        <begin position="49"/>
        <end position="72"/>
    </location>
</feature>
<dbReference type="InterPro" id="IPR012549">
    <property type="entry name" value="EptA-like_N"/>
</dbReference>
<dbReference type="PANTHER" id="PTHR30443:SF0">
    <property type="entry name" value="PHOSPHOETHANOLAMINE TRANSFERASE EPTA"/>
    <property type="match status" value="1"/>
</dbReference>
<keyword evidence="6 8" id="KW-1133">Transmembrane helix</keyword>
<organism evidence="11 12">
    <name type="scientific">Marinobacterium mangrovicola</name>
    <dbReference type="NCBI Taxonomy" id="1476959"/>
    <lineage>
        <taxon>Bacteria</taxon>
        <taxon>Pseudomonadati</taxon>
        <taxon>Pseudomonadota</taxon>
        <taxon>Gammaproteobacteria</taxon>
        <taxon>Oceanospirillales</taxon>
        <taxon>Oceanospirillaceae</taxon>
        <taxon>Marinobacterium</taxon>
    </lineage>
</organism>
<evidence type="ECO:0000256" key="8">
    <source>
        <dbReference type="SAM" id="Phobius"/>
    </source>
</evidence>
<evidence type="ECO:0000256" key="1">
    <source>
        <dbReference type="ARBA" id="ARBA00004429"/>
    </source>
</evidence>
<evidence type="ECO:0000256" key="2">
    <source>
        <dbReference type="ARBA" id="ARBA00022475"/>
    </source>
</evidence>
<dbReference type="CDD" id="cd16017">
    <property type="entry name" value="LptA"/>
    <property type="match status" value="1"/>
</dbReference>
<dbReference type="GO" id="GO:0005886">
    <property type="term" value="C:plasma membrane"/>
    <property type="evidence" value="ECO:0007669"/>
    <property type="project" value="UniProtKB-SubCell"/>
</dbReference>
<dbReference type="RefSeq" id="WP_132286309.1">
    <property type="nucleotide sequence ID" value="NZ_SMFU01000007.1"/>
</dbReference>
<keyword evidence="2" id="KW-1003">Cell membrane</keyword>
<reference evidence="11 12" key="1">
    <citation type="submission" date="2019-03" db="EMBL/GenBank/DDBJ databases">
        <title>Genomic Encyclopedia of Archaeal and Bacterial Type Strains, Phase II (KMG-II): from individual species to whole genera.</title>
        <authorList>
            <person name="Goeker M."/>
        </authorList>
    </citation>
    <scope>NUCLEOTIDE SEQUENCE [LARGE SCALE GENOMIC DNA]</scope>
    <source>
        <strain evidence="11 12">DSM 27697</strain>
    </source>
</reference>
<dbReference type="InterPro" id="IPR017850">
    <property type="entry name" value="Alkaline_phosphatase_core_sf"/>
</dbReference>
<keyword evidence="12" id="KW-1185">Reference proteome</keyword>
<dbReference type="Pfam" id="PF08019">
    <property type="entry name" value="EptA_B_N"/>
    <property type="match status" value="1"/>
</dbReference>